<evidence type="ECO:0000313" key="2">
    <source>
        <dbReference type="EMBL" id="SER61079.1"/>
    </source>
</evidence>
<evidence type="ECO:0000259" key="1">
    <source>
        <dbReference type="Pfam" id="PF19054"/>
    </source>
</evidence>
<dbReference type="CDD" id="cd00093">
    <property type="entry name" value="HTH_XRE"/>
    <property type="match status" value="1"/>
</dbReference>
<dbReference type="Pfam" id="PF13560">
    <property type="entry name" value="HTH_31"/>
    <property type="match status" value="1"/>
</dbReference>
<dbReference type="Pfam" id="PF19054">
    <property type="entry name" value="DUF5753"/>
    <property type="match status" value="1"/>
</dbReference>
<accession>A0A1H9QMK1</accession>
<keyword evidence="3" id="KW-1185">Reference proteome</keyword>
<protein>
    <submittedName>
        <fullName evidence="2">Helix-turn-helix domain-containing protein</fullName>
    </submittedName>
</protein>
<dbReference type="STRING" id="402600.SAMN05216188_11391"/>
<dbReference type="GO" id="GO:0003677">
    <property type="term" value="F:DNA binding"/>
    <property type="evidence" value="ECO:0007669"/>
    <property type="project" value="InterPro"/>
</dbReference>
<dbReference type="Proteomes" id="UP000199352">
    <property type="component" value="Unassembled WGS sequence"/>
</dbReference>
<sequence length="276" mass="30278">MPKRFSTARGREFGEGLRAAIAATGMTSRAVAELVGWNEAKISDLVNGKGGATELELALLLGTCRTPPEEREHLLALFRATNVKGWLQEHGAAEPIQPRTLVRHEATAKTLVSWQPLVVHGLLQIPEYTRAVVEANANVPEDEVEERVAARAARKKALQPSLKATFYLHETVLRTPVGGEEVMRAQLKHLAQVSRRTYVVIRVIPTSLGAHAGHSGPFVLMRFHNVEPVVFVESENASLIIEAPLPIKSYDAVVESLARTALDEEQSRRLIEDIAG</sequence>
<proteinExistence type="predicted"/>
<feature type="domain" description="DUF5753" evidence="1">
    <location>
        <begin position="99"/>
        <end position="272"/>
    </location>
</feature>
<name>A0A1H9QMK1_9PSEU</name>
<reference evidence="3" key="1">
    <citation type="submission" date="2016-10" db="EMBL/GenBank/DDBJ databases">
        <authorList>
            <person name="Varghese N."/>
            <person name="Submissions S."/>
        </authorList>
    </citation>
    <scope>NUCLEOTIDE SEQUENCE [LARGE SCALE GENOMIC DNA]</scope>
    <source>
        <strain evidence="3">CGMCC 4.3525</strain>
    </source>
</reference>
<evidence type="ECO:0000313" key="3">
    <source>
        <dbReference type="Proteomes" id="UP000199352"/>
    </source>
</evidence>
<dbReference type="InterPro" id="IPR001387">
    <property type="entry name" value="Cro/C1-type_HTH"/>
</dbReference>
<gene>
    <name evidence="2" type="ORF">SAMN05216188_11391</name>
</gene>
<dbReference type="EMBL" id="FOFR01000013">
    <property type="protein sequence ID" value="SER61079.1"/>
    <property type="molecule type" value="Genomic_DNA"/>
</dbReference>
<organism evidence="2 3">
    <name type="scientific">Lentzea xinjiangensis</name>
    <dbReference type="NCBI Taxonomy" id="402600"/>
    <lineage>
        <taxon>Bacteria</taxon>
        <taxon>Bacillati</taxon>
        <taxon>Actinomycetota</taxon>
        <taxon>Actinomycetes</taxon>
        <taxon>Pseudonocardiales</taxon>
        <taxon>Pseudonocardiaceae</taxon>
        <taxon>Lentzea</taxon>
    </lineage>
</organism>
<dbReference type="RefSeq" id="WP_177221310.1">
    <property type="nucleotide sequence ID" value="NZ_FOFR01000013.1"/>
</dbReference>
<dbReference type="InterPro" id="IPR010982">
    <property type="entry name" value="Lambda_DNA-bd_dom_sf"/>
</dbReference>
<dbReference type="InterPro" id="IPR043917">
    <property type="entry name" value="DUF5753"/>
</dbReference>
<dbReference type="AlphaFoldDB" id="A0A1H9QMK1"/>
<dbReference type="SUPFAM" id="SSF47413">
    <property type="entry name" value="lambda repressor-like DNA-binding domains"/>
    <property type="match status" value="1"/>
</dbReference>